<organism evidence="2 3">
    <name type="scientific">Acidobacterium capsulatum (strain ATCC 51196 / DSM 11244 / BCRC 80197 / JCM 7670 / NBRC 15755 / NCIMB 13165 / 161)</name>
    <dbReference type="NCBI Taxonomy" id="240015"/>
    <lineage>
        <taxon>Bacteria</taxon>
        <taxon>Pseudomonadati</taxon>
        <taxon>Acidobacteriota</taxon>
        <taxon>Terriglobia</taxon>
        <taxon>Terriglobales</taxon>
        <taxon>Acidobacteriaceae</taxon>
        <taxon>Acidobacterium</taxon>
    </lineage>
</organism>
<feature type="domain" description="AB hydrolase-1" evidence="1">
    <location>
        <begin position="23"/>
        <end position="277"/>
    </location>
</feature>
<dbReference type="InterPro" id="IPR029058">
    <property type="entry name" value="AB_hydrolase_fold"/>
</dbReference>
<dbReference type="HOGENOM" id="CLU_020336_0_1_0"/>
<dbReference type="KEGG" id="aca:ACP_1665"/>
<reference evidence="2 3" key="1">
    <citation type="journal article" date="2009" name="Appl. Environ. Microbiol.">
        <title>Three genomes from the phylum Acidobacteria provide insight into the lifestyles of these microorganisms in soils.</title>
        <authorList>
            <person name="Ward N.L."/>
            <person name="Challacombe J.F."/>
            <person name="Janssen P.H."/>
            <person name="Henrissat B."/>
            <person name="Coutinho P.M."/>
            <person name="Wu M."/>
            <person name="Xie G."/>
            <person name="Haft D.H."/>
            <person name="Sait M."/>
            <person name="Badger J."/>
            <person name="Barabote R.D."/>
            <person name="Bradley B."/>
            <person name="Brettin T.S."/>
            <person name="Brinkac L.M."/>
            <person name="Bruce D."/>
            <person name="Creasy T."/>
            <person name="Daugherty S.C."/>
            <person name="Davidsen T.M."/>
            <person name="DeBoy R.T."/>
            <person name="Detter J.C."/>
            <person name="Dodson R.J."/>
            <person name="Durkin A.S."/>
            <person name="Ganapathy A."/>
            <person name="Gwinn-Giglio M."/>
            <person name="Han C.S."/>
            <person name="Khouri H."/>
            <person name="Kiss H."/>
            <person name="Kothari S.P."/>
            <person name="Madupu R."/>
            <person name="Nelson K.E."/>
            <person name="Nelson W.C."/>
            <person name="Paulsen I."/>
            <person name="Penn K."/>
            <person name="Ren Q."/>
            <person name="Rosovitz M.J."/>
            <person name="Selengut J.D."/>
            <person name="Shrivastava S."/>
            <person name="Sullivan S.A."/>
            <person name="Tapia R."/>
            <person name="Thompson L.S."/>
            <person name="Watkins K.L."/>
            <person name="Yang Q."/>
            <person name="Yu C."/>
            <person name="Zafar N."/>
            <person name="Zhou L."/>
            <person name="Kuske C.R."/>
        </authorList>
    </citation>
    <scope>NUCLEOTIDE SEQUENCE [LARGE SCALE GENOMIC DNA]</scope>
    <source>
        <strain evidence="3">ATCC 51196 / DSM 11244 / BCRC 80197 / JCM 7670 / NBRC 15755 / NCIMB 13165 / 161</strain>
    </source>
</reference>
<dbReference type="Pfam" id="PF00561">
    <property type="entry name" value="Abhydrolase_1"/>
    <property type="match status" value="1"/>
</dbReference>
<evidence type="ECO:0000259" key="1">
    <source>
        <dbReference type="Pfam" id="PF00561"/>
    </source>
</evidence>
<dbReference type="OrthoDB" id="9773293at2"/>
<dbReference type="InterPro" id="IPR050471">
    <property type="entry name" value="AB_hydrolase"/>
</dbReference>
<keyword evidence="2" id="KW-0378">Hydrolase</keyword>
<keyword evidence="3" id="KW-1185">Reference proteome</keyword>
<dbReference type="AlphaFoldDB" id="C1F7A9"/>
<accession>C1F7A9</accession>
<dbReference type="eggNOG" id="COG2021">
    <property type="taxonomic scope" value="Bacteria"/>
</dbReference>
<dbReference type="EMBL" id="CP001472">
    <property type="protein sequence ID" value="ACO34445.1"/>
    <property type="molecule type" value="Genomic_DNA"/>
</dbReference>
<sequence>MPLATIDGIHLAFDSFGNERDEALLLISGAGAQRIRWSDPFCEALAGRGFRVIRFDNRDAGESTHLTHCATPTIADLRAAFMAGRQPEIPYSLIDMANDAVALLDVLSIERAHIVGRSMGGAIAQVVAYEHADRVLSLTSIMSSSGNPSLPQTPPDVMAMMASPAPDPTRDLEGFLKHGIAFARRIAGSGYVFDERAYRALLLEELNRGFDPGGTGRQIAALATNGDRRLQLRSIQVPTLVVHGKDDPLILPACGEDTAASIEGARLLLIDGMGHDIPPVFHDVLIEAITRTAHREPANYNQKRP</sequence>
<proteinExistence type="predicted"/>
<dbReference type="GO" id="GO:0046503">
    <property type="term" value="P:glycerolipid catabolic process"/>
    <property type="evidence" value="ECO:0007669"/>
    <property type="project" value="TreeGrafter"/>
</dbReference>
<gene>
    <name evidence="2" type="ordered locus">ACP_1665</name>
</gene>
<dbReference type="PANTHER" id="PTHR43433">
    <property type="entry name" value="HYDROLASE, ALPHA/BETA FOLD FAMILY PROTEIN"/>
    <property type="match status" value="1"/>
</dbReference>
<evidence type="ECO:0000313" key="3">
    <source>
        <dbReference type="Proteomes" id="UP000002207"/>
    </source>
</evidence>
<dbReference type="RefSeq" id="WP_015896789.1">
    <property type="nucleotide sequence ID" value="NC_012483.1"/>
</dbReference>
<dbReference type="Proteomes" id="UP000002207">
    <property type="component" value="Chromosome"/>
</dbReference>
<dbReference type="InParanoid" id="C1F7A9"/>
<dbReference type="SUPFAM" id="SSF53474">
    <property type="entry name" value="alpha/beta-Hydrolases"/>
    <property type="match status" value="1"/>
</dbReference>
<protein>
    <submittedName>
        <fullName evidence="2">Hydrolase, alpha/beta fold family</fullName>
    </submittedName>
</protein>
<evidence type="ECO:0000313" key="2">
    <source>
        <dbReference type="EMBL" id="ACO34445.1"/>
    </source>
</evidence>
<dbReference type="PANTHER" id="PTHR43433:SF5">
    <property type="entry name" value="AB HYDROLASE-1 DOMAIN-CONTAINING PROTEIN"/>
    <property type="match status" value="1"/>
</dbReference>
<dbReference type="GO" id="GO:0004806">
    <property type="term" value="F:triacylglycerol lipase activity"/>
    <property type="evidence" value="ECO:0007669"/>
    <property type="project" value="TreeGrafter"/>
</dbReference>
<dbReference type="STRING" id="240015.ACP_1665"/>
<name>C1F7A9_ACIC5</name>
<dbReference type="InterPro" id="IPR000073">
    <property type="entry name" value="AB_hydrolase_1"/>
</dbReference>
<dbReference type="Gene3D" id="3.40.50.1820">
    <property type="entry name" value="alpha/beta hydrolase"/>
    <property type="match status" value="1"/>
</dbReference>
<dbReference type="ESTHER" id="acic5-c1f7a9">
    <property type="family name" value="Aclacinomycin-methylesterase_RdmC"/>
</dbReference>